<name>A0A6A0AE26_HAELA</name>
<dbReference type="EMBL" id="BLLF01005399">
    <property type="protein sequence ID" value="GFH31139.1"/>
    <property type="molecule type" value="Genomic_DNA"/>
</dbReference>
<feature type="region of interest" description="Disordered" evidence="1">
    <location>
        <begin position="79"/>
        <end position="106"/>
    </location>
</feature>
<sequence>MTSPGLALDNERSTHGPFSRSPLLTRVDSTAYTTVLSKQSVLAERSSATAVAVPVETMSEGNEESLTAALLMQPMAAKPVPEVERKLQRGGPGQPAGHLPGGVAEQ</sequence>
<feature type="non-terminal residue" evidence="2">
    <location>
        <position position="106"/>
    </location>
</feature>
<comment type="caution">
    <text evidence="2">The sequence shown here is derived from an EMBL/GenBank/DDBJ whole genome shotgun (WGS) entry which is preliminary data.</text>
</comment>
<protein>
    <submittedName>
        <fullName evidence="2">Uncharacterized protein</fullName>
    </submittedName>
</protein>
<evidence type="ECO:0000313" key="2">
    <source>
        <dbReference type="EMBL" id="GFH31139.1"/>
    </source>
</evidence>
<organism evidence="2 3">
    <name type="scientific">Haematococcus lacustris</name>
    <name type="common">Green alga</name>
    <name type="synonym">Haematococcus pluvialis</name>
    <dbReference type="NCBI Taxonomy" id="44745"/>
    <lineage>
        <taxon>Eukaryota</taxon>
        <taxon>Viridiplantae</taxon>
        <taxon>Chlorophyta</taxon>
        <taxon>core chlorophytes</taxon>
        <taxon>Chlorophyceae</taxon>
        <taxon>CS clade</taxon>
        <taxon>Chlamydomonadales</taxon>
        <taxon>Haematococcaceae</taxon>
        <taxon>Haematococcus</taxon>
    </lineage>
</organism>
<dbReference type="AlphaFoldDB" id="A0A6A0AE26"/>
<dbReference type="Proteomes" id="UP000485058">
    <property type="component" value="Unassembled WGS sequence"/>
</dbReference>
<keyword evidence="3" id="KW-1185">Reference proteome</keyword>
<reference evidence="2 3" key="1">
    <citation type="submission" date="2020-02" db="EMBL/GenBank/DDBJ databases">
        <title>Draft genome sequence of Haematococcus lacustris strain NIES-144.</title>
        <authorList>
            <person name="Morimoto D."/>
            <person name="Nakagawa S."/>
            <person name="Yoshida T."/>
            <person name="Sawayama S."/>
        </authorList>
    </citation>
    <scope>NUCLEOTIDE SEQUENCE [LARGE SCALE GENOMIC DNA]</scope>
    <source>
        <strain evidence="2 3">NIES-144</strain>
    </source>
</reference>
<evidence type="ECO:0000256" key="1">
    <source>
        <dbReference type="SAM" id="MobiDB-lite"/>
    </source>
</evidence>
<feature type="region of interest" description="Disordered" evidence="1">
    <location>
        <begin position="1"/>
        <end position="22"/>
    </location>
</feature>
<proteinExistence type="predicted"/>
<evidence type="ECO:0000313" key="3">
    <source>
        <dbReference type="Proteomes" id="UP000485058"/>
    </source>
</evidence>
<gene>
    <name evidence="2" type="ORF">HaLaN_30121</name>
</gene>
<accession>A0A6A0AE26</accession>